<feature type="domain" description="Restriction system protein Mrr-like N-terminal" evidence="1">
    <location>
        <begin position="14"/>
        <end position="97"/>
    </location>
</feature>
<reference evidence="2" key="1">
    <citation type="submission" date="2016-03" db="EMBL/GenBank/DDBJ databases">
        <authorList>
            <person name="Ploux O."/>
        </authorList>
    </citation>
    <scope>NUCLEOTIDE SEQUENCE</scope>
    <source>
        <strain evidence="2">UC10</strain>
    </source>
</reference>
<organism evidence="2">
    <name type="scientific">uncultured Sphingopyxis sp</name>
    <dbReference type="NCBI Taxonomy" id="310581"/>
    <lineage>
        <taxon>Bacteria</taxon>
        <taxon>Pseudomonadati</taxon>
        <taxon>Pseudomonadota</taxon>
        <taxon>Alphaproteobacteria</taxon>
        <taxon>Sphingomonadales</taxon>
        <taxon>Sphingomonadaceae</taxon>
        <taxon>Sphingopyxis</taxon>
        <taxon>environmental samples</taxon>
    </lineage>
</organism>
<dbReference type="KEGG" id="sphu:SPPYR_2083"/>
<proteinExistence type="predicted"/>
<dbReference type="AlphaFoldDB" id="A0A1Y5PT60"/>
<dbReference type="InterPro" id="IPR036388">
    <property type="entry name" value="WH-like_DNA-bd_sf"/>
</dbReference>
<dbReference type="InterPro" id="IPR025745">
    <property type="entry name" value="Mrr-like_N_dom"/>
</dbReference>
<dbReference type="Pfam" id="PF14338">
    <property type="entry name" value="Mrr_N"/>
    <property type="match status" value="1"/>
</dbReference>
<evidence type="ECO:0000259" key="1">
    <source>
        <dbReference type="Pfam" id="PF14338"/>
    </source>
</evidence>
<dbReference type="RefSeq" id="WP_295318887.1">
    <property type="nucleotide sequence ID" value="NZ_LT598653.1"/>
</dbReference>
<gene>
    <name evidence="2" type="ORF">SPPYR_2083</name>
</gene>
<sequence>MNKSTAHRQEHVEDPILEVLEHGRTMTTIEVTNATKAKLDLDPADLARANKRPNEAVIDQIIANALQERRNLCKNGLIQRVGIGEFRITQKGRAHLADRREKLALLDKLWDQMGIGDDLD</sequence>
<protein>
    <recommendedName>
        <fullName evidence="1">Restriction system protein Mrr-like N-terminal domain-containing protein</fullName>
    </recommendedName>
</protein>
<accession>A0A1Y5PT60</accession>
<dbReference type="Gene3D" id="1.10.10.10">
    <property type="entry name" value="Winged helix-like DNA-binding domain superfamily/Winged helix DNA-binding domain"/>
    <property type="match status" value="1"/>
</dbReference>
<dbReference type="EMBL" id="LT598653">
    <property type="protein sequence ID" value="SBV33203.1"/>
    <property type="molecule type" value="Genomic_DNA"/>
</dbReference>
<name>A0A1Y5PT60_9SPHN</name>
<evidence type="ECO:0000313" key="2">
    <source>
        <dbReference type="EMBL" id="SBV33203.1"/>
    </source>
</evidence>